<evidence type="ECO:0000313" key="3">
    <source>
        <dbReference type="Proteomes" id="UP000588098"/>
    </source>
</evidence>
<name>A0A7W9QGE3_9ACTN</name>
<reference evidence="2 3" key="1">
    <citation type="submission" date="2020-08" db="EMBL/GenBank/DDBJ databases">
        <title>Genomic Encyclopedia of Type Strains, Phase III (KMG-III): the genomes of soil and plant-associated and newly described type strains.</title>
        <authorList>
            <person name="Whitman W."/>
        </authorList>
    </citation>
    <scope>NUCLEOTIDE SEQUENCE [LARGE SCALE GENOMIC DNA]</scope>
    <source>
        <strain evidence="2 3">CECT 8305</strain>
    </source>
</reference>
<accession>A0A7W9QGE3</accession>
<dbReference type="Proteomes" id="UP000588098">
    <property type="component" value="Unassembled WGS sequence"/>
</dbReference>
<feature type="region of interest" description="Disordered" evidence="1">
    <location>
        <begin position="126"/>
        <end position="147"/>
    </location>
</feature>
<evidence type="ECO:0000313" key="2">
    <source>
        <dbReference type="EMBL" id="MBB5939514.1"/>
    </source>
</evidence>
<dbReference type="RefSeq" id="WP_184578708.1">
    <property type="nucleotide sequence ID" value="NZ_JACHJL010000024.1"/>
</dbReference>
<protein>
    <submittedName>
        <fullName evidence="2">Uncharacterized protein</fullName>
    </submittedName>
</protein>
<proteinExistence type="predicted"/>
<dbReference type="AlphaFoldDB" id="A0A7W9QGE3"/>
<comment type="caution">
    <text evidence="2">The sequence shown here is derived from an EMBL/GenBank/DDBJ whole genome shotgun (WGS) entry which is preliminary data.</text>
</comment>
<gene>
    <name evidence="2" type="ORF">FHS42_006608</name>
</gene>
<organism evidence="2 3">
    <name type="scientific">Streptomyces zagrosensis</name>
    <dbReference type="NCBI Taxonomy" id="1042984"/>
    <lineage>
        <taxon>Bacteria</taxon>
        <taxon>Bacillati</taxon>
        <taxon>Actinomycetota</taxon>
        <taxon>Actinomycetes</taxon>
        <taxon>Kitasatosporales</taxon>
        <taxon>Streptomycetaceae</taxon>
        <taxon>Streptomyces</taxon>
    </lineage>
</organism>
<evidence type="ECO:0000256" key="1">
    <source>
        <dbReference type="SAM" id="MobiDB-lite"/>
    </source>
</evidence>
<dbReference type="EMBL" id="JACHJL010000024">
    <property type="protein sequence ID" value="MBB5939514.1"/>
    <property type="molecule type" value="Genomic_DNA"/>
</dbReference>
<sequence length="326" mass="35394">MAHNVEDTDDGLEADIAEFARHNRGGGWALALLVARRVEPDLGHGLSFEQQDKLFDRKVCRQISAVEFARRSKTSTKRVLALHKAWIRGAEAGKVASLEKVVAGEYVKLPDEDDVPFYGEHGFYKSHESRMPKGERRDALETEAERAGVRPSSPVFVAQHPKAVKAAVIADEATRTAALEGIAEVQRREAKEQGRAGRQAAGEVADSHARELDGRAGNWSPEGGEEGMDPAAAVAAVRATAEPGDADAALQVFNELAQVRLGTLRVLSLLQRHPVQFSDDRGRTITQLCEATKAALDFARDLVASPYAVLDDAALRAFLEESEKLG</sequence>
<keyword evidence="3" id="KW-1185">Reference proteome</keyword>
<feature type="region of interest" description="Disordered" evidence="1">
    <location>
        <begin position="190"/>
        <end position="230"/>
    </location>
</feature>
<feature type="compositionally biased region" description="Basic and acidic residues" evidence="1">
    <location>
        <begin position="205"/>
        <end position="214"/>
    </location>
</feature>